<evidence type="ECO:0000313" key="2">
    <source>
        <dbReference type="Proteomes" id="UP000322680"/>
    </source>
</evidence>
<sequence>MTKIFKCDLNKVIETARLRVVKPRRATAIVKVNLVVGGQEVAFHCTARRTPGVARVTFHANGRAVDLDEAAALFGSHNSDIDVARLAHKRAKQVEYNKRYRERIRSRDGSNN</sequence>
<name>A0A5B9NAN3_9CAUD</name>
<keyword evidence="2" id="KW-1185">Reference proteome</keyword>
<reference evidence="2" key="1">
    <citation type="submission" date="2019-06" db="EMBL/GenBank/DDBJ databases">
        <title>Complete Genome Sequence of Serratia marcescens Myophage MyoSmar.</title>
        <authorList>
            <person name="Cooper S."/>
            <person name="Nguyen Q."/>
            <person name="Newkirk H."/>
            <person name="Liu M."/>
            <person name="Cahill J."/>
            <person name="Ramsey J."/>
        </authorList>
    </citation>
    <scope>NUCLEOTIDE SEQUENCE [LARGE SCALE GENOMIC DNA]</scope>
</reference>
<dbReference type="Proteomes" id="UP000322680">
    <property type="component" value="Segment"/>
</dbReference>
<organism evidence="1 2">
    <name type="scientific">Serratia phage MyoSmar</name>
    <dbReference type="NCBI Taxonomy" id="2596673"/>
    <lineage>
        <taxon>Viruses</taxon>
        <taxon>Duplodnaviria</taxon>
        <taxon>Heunggongvirae</taxon>
        <taxon>Uroviricota</taxon>
        <taxon>Caudoviricetes</taxon>
        <taxon>Lindbergviridae</taxon>
        <taxon>Myosmarvirus</taxon>
        <taxon>Myosmarvirus myosmar</taxon>
    </lineage>
</organism>
<proteinExistence type="predicted"/>
<accession>A0A5B9NAN3</accession>
<protein>
    <submittedName>
        <fullName evidence="1">Uncharacterized protein</fullName>
    </submittedName>
</protein>
<dbReference type="EMBL" id="MN062189">
    <property type="protein sequence ID" value="QEG09552.1"/>
    <property type="molecule type" value="Genomic_DNA"/>
</dbReference>
<gene>
    <name evidence="1" type="ORF">CPT_MyoSmar_103</name>
</gene>
<evidence type="ECO:0000313" key="1">
    <source>
        <dbReference type="EMBL" id="QEG09552.1"/>
    </source>
</evidence>